<reference evidence="8" key="1">
    <citation type="journal article" date="2023" name="Nat. Microbiol.">
        <title>Babesia duncani multi-omics identifies virulence factors and drug targets.</title>
        <authorList>
            <person name="Singh P."/>
            <person name="Lonardi S."/>
            <person name="Liang Q."/>
            <person name="Vydyam P."/>
            <person name="Khabirova E."/>
            <person name="Fang T."/>
            <person name="Gihaz S."/>
            <person name="Thekkiniath J."/>
            <person name="Munshi M."/>
            <person name="Abel S."/>
            <person name="Ciampossin L."/>
            <person name="Batugedara G."/>
            <person name="Gupta M."/>
            <person name="Lu X.M."/>
            <person name="Lenz T."/>
            <person name="Chakravarty S."/>
            <person name="Cornillot E."/>
            <person name="Hu Y."/>
            <person name="Ma W."/>
            <person name="Gonzalez L.M."/>
            <person name="Sanchez S."/>
            <person name="Estrada K."/>
            <person name="Sanchez-Flores A."/>
            <person name="Montero E."/>
            <person name="Harb O.S."/>
            <person name="Le Roch K.G."/>
            <person name="Mamoun C.B."/>
        </authorList>
    </citation>
    <scope>NUCLEOTIDE SEQUENCE</scope>
    <source>
        <strain evidence="8">WA1</strain>
    </source>
</reference>
<evidence type="ECO:0000256" key="1">
    <source>
        <dbReference type="ARBA" id="ARBA00004141"/>
    </source>
</evidence>
<organism evidence="8 9">
    <name type="scientific">Babesia duncani</name>
    <dbReference type="NCBI Taxonomy" id="323732"/>
    <lineage>
        <taxon>Eukaryota</taxon>
        <taxon>Sar</taxon>
        <taxon>Alveolata</taxon>
        <taxon>Apicomplexa</taxon>
        <taxon>Aconoidasida</taxon>
        <taxon>Piroplasmida</taxon>
        <taxon>Babesiidae</taxon>
        <taxon>Babesia</taxon>
    </lineage>
</organism>
<comment type="caution">
    <text evidence="8">The sequence shown here is derived from an EMBL/GenBank/DDBJ whole genome shotgun (WGS) entry which is preliminary data.</text>
</comment>
<evidence type="ECO:0000256" key="6">
    <source>
        <dbReference type="RuleBase" id="RU362006"/>
    </source>
</evidence>
<keyword evidence="5 7" id="KW-0472">Membrane</keyword>
<evidence type="ECO:0000256" key="2">
    <source>
        <dbReference type="ARBA" id="ARBA00008573"/>
    </source>
</evidence>
<dbReference type="RefSeq" id="XP_067802139.1">
    <property type="nucleotide sequence ID" value="XM_067947988.1"/>
</dbReference>
<evidence type="ECO:0000256" key="3">
    <source>
        <dbReference type="ARBA" id="ARBA00022692"/>
    </source>
</evidence>
<dbReference type="Proteomes" id="UP001214638">
    <property type="component" value="Unassembled WGS sequence"/>
</dbReference>
<dbReference type="InterPro" id="IPR004345">
    <property type="entry name" value="TB2_DP1_HVA22"/>
</dbReference>
<keyword evidence="4 7" id="KW-1133">Transmembrane helix</keyword>
<evidence type="ECO:0000256" key="4">
    <source>
        <dbReference type="ARBA" id="ARBA00022989"/>
    </source>
</evidence>
<accession>A0AAD9UN13</accession>
<comment type="subcellular location">
    <subcellularLocation>
        <location evidence="1 6">Membrane</location>
        <topology evidence="1 6">Multi-pass membrane protein</topology>
    </subcellularLocation>
</comment>
<evidence type="ECO:0000256" key="7">
    <source>
        <dbReference type="SAM" id="Phobius"/>
    </source>
</evidence>
<evidence type="ECO:0000256" key="5">
    <source>
        <dbReference type="ARBA" id="ARBA00023136"/>
    </source>
</evidence>
<feature type="transmembrane region" description="Helical" evidence="7">
    <location>
        <begin position="68"/>
        <end position="86"/>
    </location>
</feature>
<feature type="transmembrane region" description="Helical" evidence="7">
    <location>
        <begin position="155"/>
        <end position="182"/>
    </location>
</feature>
<dbReference type="GO" id="GO:0016020">
    <property type="term" value="C:membrane"/>
    <property type="evidence" value="ECO:0007669"/>
    <property type="project" value="UniProtKB-SubCell"/>
</dbReference>
<gene>
    <name evidence="8" type="ORF">BdWA1_002969</name>
</gene>
<keyword evidence="9" id="KW-1185">Reference proteome</keyword>
<dbReference type="KEGG" id="bdw:94337266"/>
<dbReference type="EMBL" id="JALLKP010000004">
    <property type="protein sequence ID" value="KAK2195296.1"/>
    <property type="molecule type" value="Genomic_DNA"/>
</dbReference>
<dbReference type="GeneID" id="94337266"/>
<dbReference type="PANTHER" id="PTHR12300">
    <property type="entry name" value="HVA22-LIKE PROTEINS"/>
    <property type="match status" value="1"/>
</dbReference>
<keyword evidence="3 7" id="KW-0812">Transmembrane</keyword>
<dbReference type="Pfam" id="PF03134">
    <property type="entry name" value="TB2_DP1_HVA22"/>
    <property type="match status" value="1"/>
</dbReference>
<evidence type="ECO:0000313" key="8">
    <source>
        <dbReference type="EMBL" id="KAK2195296.1"/>
    </source>
</evidence>
<name>A0AAD9UN13_9APIC</name>
<protein>
    <submittedName>
        <fullName evidence="8">TB2-DP1-HVA22-related protein</fullName>
    </submittedName>
</protein>
<dbReference type="PANTHER" id="PTHR12300:SF161">
    <property type="entry name" value="RECEPTOR EXPRESSION-ENHANCING PROTEIN"/>
    <property type="match status" value="1"/>
</dbReference>
<sequence>MKRGSPRYVKPQPAVVLEEEDEERVPFMRKLSTFVMNEGPDWEVILDNLNHYGSGYSMIQMLSMRTNIPPGIILVIFVIAAMYIFATGSGAKLICDMVGFWYPAYMSYKVLKAVELNIEPEEDEGEQEEGEEGVMISRAPMFRNNNEELVFWIKYWVVFSMGFLVNYVASILFFWVPFLYLIKLLITISLFHSKIRGADYVYKYVVLPILIQYEAQIDSAVASLETAASEAITKYTVDGISNKLLKLMKK</sequence>
<proteinExistence type="inferred from homology"/>
<comment type="similarity">
    <text evidence="2 6">Belongs to the DP1 family.</text>
</comment>
<evidence type="ECO:0000313" key="9">
    <source>
        <dbReference type="Proteomes" id="UP001214638"/>
    </source>
</evidence>
<dbReference type="AlphaFoldDB" id="A0AAD9UN13"/>